<dbReference type="EMBL" id="VMVH01000035">
    <property type="protein sequence ID" value="TVW27800.1"/>
    <property type="molecule type" value="Genomic_DNA"/>
</dbReference>
<evidence type="ECO:0000313" key="33">
    <source>
        <dbReference type="Proteomes" id="UP000467349"/>
    </source>
</evidence>
<dbReference type="EMBL" id="CAAQRO010000005">
    <property type="protein sequence ID" value="VMC91242.1"/>
    <property type="molecule type" value="Genomic_DNA"/>
</dbReference>
<dbReference type="Proteomes" id="UP000046095">
    <property type="component" value="Unassembled WGS sequence"/>
</dbReference>
<dbReference type="EMBL" id="WNHU01000009">
    <property type="protein sequence ID" value="MTV42626.1"/>
    <property type="molecule type" value="Genomic_DNA"/>
</dbReference>
<dbReference type="EMBL" id="CKGU01000009">
    <property type="protein sequence ID" value="CIS44229.1"/>
    <property type="molecule type" value="Genomic_DNA"/>
</dbReference>
<proteinExistence type="predicted"/>
<dbReference type="Proteomes" id="UP000314170">
    <property type="component" value="Unassembled WGS sequence"/>
</dbReference>
<reference evidence="8 22" key="3">
    <citation type="submission" date="2018-06" db="EMBL/GenBank/DDBJ databases">
        <authorList>
            <consortium name="Pathogen Informatics"/>
            <person name="Doyle S."/>
        </authorList>
    </citation>
    <scope>NUCLEOTIDE SEQUENCE [LARGE SCALE GENOMIC DNA]</scope>
    <source>
        <strain evidence="8 22">NCTC13734</strain>
    </source>
</reference>
<reference evidence="3 21" key="1">
    <citation type="submission" date="2015-03" db="EMBL/GenBank/DDBJ databases">
        <authorList>
            <person name="Murphy D."/>
        </authorList>
    </citation>
    <scope>NUCLEOTIDE SEQUENCE [LARGE SCALE GENOMIC DNA]</scope>
    <source>
        <strain evidence="3 21">SMRU1708</strain>
    </source>
</reference>
<dbReference type="EMBL" id="CAAULE010000003">
    <property type="protein sequence ID" value="VOG77148.1"/>
    <property type="molecule type" value="Genomic_DNA"/>
</dbReference>
<evidence type="ECO:0000313" key="3">
    <source>
        <dbReference type="EMBL" id="COR81236.1"/>
    </source>
</evidence>
<reference evidence="19 20" key="2">
    <citation type="submission" date="2015-03" db="EMBL/GenBank/DDBJ databases">
        <authorList>
            <consortium name="Pathogen Informatics"/>
            <person name="Murphy D."/>
        </authorList>
    </citation>
    <scope>NUCLEOTIDE SEQUENCE [LARGE SCALE GENOMIC DNA]</scope>
    <source>
        <strain evidence="2">SMRU158</strain>
        <strain evidence="1">SMRU328</strain>
        <strain evidence="19 20">type strain: N</strain>
    </source>
</reference>
<dbReference type="EMBL" id="CABDLL010000001">
    <property type="protein sequence ID" value="VTE35584.1"/>
    <property type="molecule type" value="Genomic_DNA"/>
</dbReference>
<dbReference type="InterPro" id="IPR038024">
    <property type="entry name" value="SPy1572-like_sf"/>
</dbReference>
<dbReference type="EMBL" id="CAAXWD010000001">
    <property type="protein sequence ID" value="VQC92327.1"/>
    <property type="molecule type" value="Genomic_DNA"/>
</dbReference>
<evidence type="ECO:0000313" key="5">
    <source>
        <dbReference type="EMBL" id="MTV76015.1"/>
    </source>
</evidence>
<dbReference type="Proteomes" id="UP000311381">
    <property type="component" value="Unassembled WGS sequence"/>
</dbReference>
<evidence type="ECO:0000313" key="1">
    <source>
        <dbReference type="EMBL" id="CIS44229.1"/>
    </source>
</evidence>
<dbReference type="EMBL" id="CABDQT010000010">
    <property type="protein sequence ID" value="VTH30151.1"/>
    <property type="molecule type" value="Genomic_DNA"/>
</dbReference>
<dbReference type="EMBL" id="UHFW01000006">
    <property type="protein sequence ID" value="SUN84945.1"/>
    <property type="molecule type" value="Genomic_DNA"/>
</dbReference>
<evidence type="ECO:0000313" key="25">
    <source>
        <dbReference type="Proteomes" id="UP000310818"/>
    </source>
</evidence>
<dbReference type="Proteomes" id="UP000318940">
    <property type="component" value="Unassembled WGS sequence"/>
</dbReference>
<dbReference type="Proteomes" id="UP000469505">
    <property type="component" value="Unassembled WGS sequence"/>
</dbReference>
<dbReference type="Proteomes" id="UP000310822">
    <property type="component" value="Unassembled WGS sequence"/>
</dbReference>
<dbReference type="Proteomes" id="UP000254854">
    <property type="component" value="Unassembled WGS sequence"/>
</dbReference>
<evidence type="ECO:0000313" key="12">
    <source>
        <dbReference type="EMBL" id="VNG99934.1"/>
    </source>
</evidence>
<dbReference type="RefSeq" id="WP_000119708.1">
    <property type="nucleotide sequence ID" value="NZ_AP018936.1"/>
</dbReference>
<evidence type="ECO:0000313" key="24">
    <source>
        <dbReference type="Proteomes" id="UP000304540"/>
    </source>
</evidence>
<evidence type="ECO:0000313" key="4">
    <source>
        <dbReference type="EMBL" id="MTV42626.1"/>
    </source>
</evidence>
<protein>
    <submittedName>
        <fullName evidence="1">Aldose 1-epimerase</fullName>
    </submittedName>
    <submittedName>
        <fullName evidence="4">DUF1912 family protein</fullName>
    </submittedName>
</protein>
<reference evidence="33 34" key="6">
    <citation type="submission" date="2019-11" db="EMBL/GenBank/DDBJ databases">
        <title>Growth characteristics of pneumococcus vary with the chemical composition of the capsule and with environmental conditions.</title>
        <authorList>
            <person name="Tothpal A."/>
            <person name="Desobry K."/>
            <person name="Joshi S."/>
            <person name="Wyllie A.L."/>
            <person name="Weinberger D.M."/>
        </authorList>
    </citation>
    <scope>NUCLEOTIDE SEQUENCE [LARGE SCALE GENOMIC DNA]</scope>
    <source>
        <strain evidence="4">Pnumococcus09N</strain>
        <strain evidence="33">pnumococcus09N</strain>
        <strain evidence="5">Pnumococcus10A</strain>
        <strain evidence="35">pnumococcus15C</strain>
        <strain evidence="7">Pnumococcus15C</strain>
        <strain evidence="6">Pnumococcus35B</strain>
        <strain evidence="34">pnumococcus35B</strain>
    </source>
</reference>
<dbReference type="Proteomes" id="UP000040910">
    <property type="component" value="Unassembled WGS sequence"/>
</dbReference>
<dbReference type="AlphaFoldDB" id="A0A062WT78"/>
<sequence length="84" mass="10142">MSYEQEFMKEFEAWVNTQIMINDMAHKESQKVYEEDQDERAKDAMIRYESRLDAYQFLLGKFENFKVGKGFHDLPEGLFGERNY</sequence>
<evidence type="ECO:0000313" key="18">
    <source>
        <dbReference type="EMBL" id="VTH30151.1"/>
    </source>
</evidence>
<dbReference type="EMBL" id="CAASRX010000006">
    <property type="protein sequence ID" value="VNG99934.1"/>
    <property type="molecule type" value="Genomic_DNA"/>
</dbReference>
<dbReference type="EMBL" id="CRVC01000024">
    <property type="protein sequence ID" value="COR81236.1"/>
    <property type="molecule type" value="Genomic_DNA"/>
</dbReference>
<evidence type="ECO:0000313" key="15">
    <source>
        <dbReference type="EMBL" id="VRI37497.1"/>
    </source>
</evidence>
<dbReference type="EMBL" id="WNHN01000003">
    <property type="protein sequence ID" value="MTV76015.1"/>
    <property type="molecule type" value="Genomic_DNA"/>
</dbReference>
<dbReference type="Proteomes" id="UP000304540">
    <property type="component" value="Unassembled WGS sequence"/>
</dbReference>
<evidence type="ECO:0000313" key="29">
    <source>
        <dbReference type="Proteomes" id="UP000312530"/>
    </source>
</evidence>
<dbReference type="PATRIC" id="fig|1313.5272.peg.1756"/>
<evidence type="ECO:0000313" key="22">
    <source>
        <dbReference type="Proteomes" id="UP000254854"/>
    </source>
</evidence>
<evidence type="ECO:0000313" key="14">
    <source>
        <dbReference type="EMBL" id="VQC92327.1"/>
    </source>
</evidence>
<dbReference type="Proteomes" id="UP000476212">
    <property type="component" value="Unassembled WGS sequence"/>
</dbReference>
<evidence type="ECO:0000313" key="32">
    <source>
        <dbReference type="Proteomes" id="UP000318940"/>
    </source>
</evidence>
<evidence type="ECO:0000313" key="31">
    <source>
        <dbReference type="Proteomes" id="UP000314170"/>
    </source>
</evidence>
<dbReference type="EMBL" id="WNIB01000046">
    <property type="protein sequence ID" value="MTV90491.1"/>
    <property type="molecule type" value="Genomic_DNA"/>
</dbReference>
<dbReference type="EMBL" id="CKLF01000056">
    <property type="protein sequence ID" value="CIV52754.1"/>
    <property type="molecule type" value="Genomic_DNA"/>
</dbReference>
<evidence type="ECO:0000313" key="26">
    <source>
        <dbReference type="Proteomes" id="UP000310822"/>
    </source>
</evidence>
<reference evidence="23 24" key="4">
    <citation type="submission" date="2019-04" db="EMBL/GenBank/DDBJ databases">
        <authorList>
            <consortium name="Pathogen Informatics"/>
        </authorList>
    </citation>
    <scope>NUCLEOTIDE SEQUENCE [LARGE SCALE GENOMIC DNA]</scope>
    <source>
        <strain evidence="18 30">GPSC129</strain>
        <strain evidence="12 25">GPSC211</strain>
        <strain evidence="14 23">GPSC22</strain>
        <strain evidence="15 24">GPSC232</strain>
        <strain evidence="16 31">GPSC38</strain>
        <strain evidence="28 29">GPSC47</strain>
        <strain evidence="11 26">GPSC54</strain>
        <strain evidence="17 27">GPSC559</strain>
    </source>
</reference>
<dbReference type="EMBL" id="CABABW010000018">
    <property type="protein sequence ID" value="VRI37497.1"/>
    <property type="molecule type" value="Genomic_DNA"/>
</dbReference>
<evidence type="ECO:0000313" key="13">
    <source>
        <dbReference type="EMBL" id="VOG77148.1"/>
    </source>
</evidence>
<dbReference type="Proteomes" id="UP000314107">
    <property type="component" value="Unassembled WGS sequence"/>
</dbReference>
<evidence type="ECO:0000313" key="19">
    <source>
        <dbReference type="Proteomes" id="UP000040910"/>
    </source>
</evidence>
<organism evidence="4 33">
    <name type="scientific">Streptococcus pneumoniae</name>
    <dbReference type="NCBI Taxonomy" id="1313"/>
    <lineage>
        <taxon>Bacteria</taxon>
        <taxon>Bacillati</taxon>
        <taxon>Bacillota</taxon>
        <taxon>Bacilli</taxon>
        <taxon>Lactobacillales</taxon>
        <taxon>Streptococcaceae</taxon>
        <taxon>Streptococcus</taxon>
    </lineage>
</organism>
<dbReference type="Gene3D" id="1.20.58.90">
    <property type="match status" value="1"/>
</dbReference>
<dbReference type="Proteomes" id="UP000467349">
    <property type="component" value="Unassembled WGS sequence"/>
</dbReference>
<evidence type="ECO:0000313" key="27">
    <source>
        <dbReference type="Proteomes" id="UP000310997"/>
    </source>
</evidence>
<gene>
    <name evidence="9" type="ORF">AZK02_03450</name>
    <name evidence="2" type="ORF">ERS019316_02201</name>
    <name evidence="1" type="ORF">ERS019486_00891</name>
    <name evidence="3" type="ORF">ERS021218_01716</name>
    <name evidence="5" type="ORF">GM535_01540</name>
    <name evidence="6" type="ORF">GM543_04340</name>
    <name evidence="7" type="ORF">GM544_08405</name>
    <name evidence="4" type="ORF">GM545_03005</name>
    <name evidence="8" type="ORF">NCTC13734_00687</name>
    <name evidence="16" type="ORF">SAMEA104154639_00131</name>
    <name evidence="10" type="ORF">SAMEA2627268_00927</name>
    <name evidence="13" type="ORF">SAMEA2696453_00513</name>
    <name evidence="11" type="ORF">SAMEA2783718_01987</name>
    <name evidence="18" type="ORF">SAMEA3171064_01067</name>
    <name evidence="12" type="ORF">SAMEA3353485_00745</name>
    <name evidence="14" type="ORF">SAMEA3354366_00354</name>
    <name evidence="15" type="ORF">SAMEA3381574_01737</name>
    <name evidence="17" type="ORF">SAMEA4038883_00251</name>
</gene>
<dbReference type="Proteomes" id="UP000298847">
    <property type="component" value="Unassembled WGS sequence"/>
</dbReference>
<dbReference type="Proteomes" id="UP000310818">
    <property type="component" value="Unassembled WGS sequence"/>
</dbReference>
<dbReference type="Proteomes" id="UP000310997">
    <property type="component" value="Unassembled WGS sequence"/>
</dbReference>
<evidence type="ECO:0000313" key="30">
    <source>
        <dbReference type="Proteomes" id="UP000314107"/>
    </source>
</evidence>
<accession>A0A062WT78</accession>
<evidence type="ECO:0000313" key="9">
    <source>
        <dbReference type="EMBL" id="TVW27800.1"/>
    </source>
</evidence>
<dbReference type="EMBL" id="CABBZR010000001">
    <property type="protein sequence ID" value="VSJ50444.1"/>
    <property type="molecule type" value="Genomic_DNA"/>
</dbReference>
<dbReference type="SUPFAM" id="SSF140121">
    <property type="entry name" value="SPy1572-like"/>
    <property type="match status" value="1"/>
</dbReference>
<evidence type="ECO:0000313" key="16">
    <source>
        <dbReference type="EMBL" id="VSJ50444.1"/>
    </source>
</evidence>
<dbReference type="Pfam" id="PF08930">
    <property type="entry name" value="DUF1912"/>
    <property type="match status" value="1"/>
</dbReference>
<dbReference type="Proteomes" id="UP000312530">
    <property type="component" value="Unassembled WGS sequence"/>
</dbReference>
<name>A0A062WT78_STREE</name>
<dbReference type="EMBL" id="CAASIK010000016">
    <property type="protein sequence ID" value="VNB67134.1"/>
    <property type="molecule type" value="Genomic_DNA"/>
</dbReference>
<dbReference type="InterPro" id="IPR015026">
    <property type="entry name" value="DUF1912"/>
</dbReference>
<evidence type="ECO:0000313" key="23">
    <source>
        <dbReference type="Proteomes" id="UP000298847"/>
    </source>
</evidence>
<evidence type="ECO:0000313" key="6">
    <source>
        <dbReference type="EMBL" id="MTV86764.1"/>
    </source>
</evidence>
<evidence type="ECO:0000313" key="28">
    <source>
        <dbReference type="Proteomes" id="UP000311381"/>
    </source>
</evidence>
<evidence type="ECO:0000313" key="20">
    <source>
        <dbReference type="Proteomes" id="UP000042745"/>
    </source>
</evidence>
<evidence type="ECO:0000313" key="34">
    <source>
        <dbReference type="Proteomes" id="UP000469505"/>
    </source>
</evidence>
<dbReference type="Proteomes" id="UP000729182">
    <property type="component" value="Unassembled WGS sequence"/>
</dbReference>
<dbReference type="OMA" id="TINEMAM"/>
<dbReference type="GeneID" id="45654020"/>
<dbReference type="EMBL" id="WNHX01000013">
    <property type="protein sequence ID" value="MTV86764.1"/>
    <property type="molecule type" value="Genomic_DNA"/>
</dbReference>
<evidence type="ECO:0000313" key="17">
    <source>
        <dbReference type="EMBL" id="VTE35584.1"/>
    </source>
</evidence>
<evidence type="ECO:0000313" key="7">
    <source>
        <dbReference type="EMBL" id="MTV90491.1"/>
    </source>
</evidence>
<evidence type="ECO:0000313" key="2">
    <source>
        <dbReference type="EMBL" id="CIV52754.1"/>
    </source>
</evidence>
<evidence type="ECO:0000313" key="21">
    <source>
        <dbReference type="Proteomes" id="UP000046095"/>
    </source>
</evidence>
<dbReference type="Proteomes" id="UP000042745">
    <property type="component" value="Unassembled WGS sequence"/>
</dbReference>
<evidence type="ECO:0000313" key="11">
    <source>
        <dbReference type="EMBL" id="VNB67134.1"/>
    </source>
</evidence>
<evidence type="ECO:0000313" key="8">
    <source>
        <dbReference type="EMBL" id="SUN84945.1"/>
    </source>
</evidence>
<reference evidence="9 32" key="5">
    <citation type="submission" date="2019-07" db="EMBL/GenBank/DDBJ databases">
        <authorList>
            <person name="Mohale T."/>
        </authorList>
    </citation>
    <scope>NUCLEOTIDE SEQUENCE [LARGE SCALE GENOMIC DNA]</scope>
    <source>
        <strain evidence="9 32">NTPn 189</strain>
    </source>
</reference>
<evidence type="ECO:0000313" key="35">
    <source>
        <dbReference type="Proteomes" id="UP000476212"/>
    </source>
</evidence>
<evidence type="ECO:0000313" key="10">
    <source>
        <dbReference type="EMBL" id="VMC91242.1"/>
    </source>
</evidence>